<dbReference type="InterPro" id="IPR001387">
    <property type="entry name" value="Cro/C1-type_HTH"/>
</dbReference>
<name>A0ABT6TP47_9BACL</name>
<dbReference type="Gene3D" id="1.10.260.40">
    <property type="entry name" value="lambda repressor-like DNA-binding domains"/>
    <property type="match status" value="1"/>
</dbReference>
<dbReference type="PANTHER" id="PTHR46797">
    <property type="entry name" value="HTH-TYPE TRANSCRIPTIONAL REGULATOR"/>
    <property type="match status" value="1"/>
</dbReference>
<dbReference type="SMART" id="SM00530">
    <property type="entry name" value="HTH_XRE"/>
    <property type="match status" value="1"/>
</dbReference>
<organism evidence="3 4">
    <name type="scientific">Cohnella hashimotonis</name>
    <dbReference type="NCBI Taxonomy" id="2826895"/>
    <lineage>
        <taxon>Bacteria</taxon>
        <taxon>Bacillati</taxon>
        <taxon>Bacillota</taxon>
        <taxon>Bacilli</taxon>
        <taxon>Bacillales</taxon>
        <taxon>Paenibacillaceae</taxon>
        <taxon>Cohnella</taxon>
    </lineage>
</organism>
<comment type="caution">
    <text evidence="3">The sequence shown here is derived from an EMBL/GenBank/DDBJ whole genome shotgun (WGS) entry which is preliminary data.</text>
</comment>
<dbReference type="PANTHER" id="PTHR46797:SF24">
    <property type="entry name" value="DNA-BINDING PHAGE PROTEIN"/>
    <property type="match status" value="1"/>
</dbReference>
<evidence type="ECO:0000313" key="4">
    <source>
        <dbReference type="Proteomes" id="UP001161691"/>
    </source>
</evidence>
<dbReference type="CDD" id="cd00093">
    <property type="entry name" value="HTH_XRE"/>
    <property type="match status" value="1"/>
</dbReference>
<proteinExistence type="predicted"/>
<sequence length="114" mass="12959">MSEILKNVGQRIREIRKAKGLSQTALAEKCGFTFSYIGGVERAEKNISLINLEKIAEGLDVGVHQFFVYSYQYEQLPANEKIIQEVVSMLIQHDEGTIEMAKNILSEVLKRSRQ</sequence>
<dbReference type="PROSITE" id="PS50943">
    <property type="entry name" value="HTH_CROC1"/>
    <property type="match status" value="1"/>
</dbReference>
<evidence type="ECO:0000259" key="2">
    <source>
        <dbReference type="PROSITE" id="PS50943"/>
    </source>
</evidence>
<dbReference type="EMBL" id="JAGRPV010000001">
    <property type="protein sequence ID" value="MDI4648070.1"/>
    <property type="molecule type" value="Genomic_DNA"/>
</dbReference>
<dbReference type="RefSeq" id="WP_282910808.1">
    <property type="nucleotide sequence ID" value="NZ_JAGRPV010000001.1"/>
</dbReference>
<keyword evidence="4" id="KW-1185">Reference proteome</keyword>
<evidence type="ECO:0000256" key="1">
    <source>
        <dbReference type="ARBA" id="ARBA00023125"/>
    </source>
</evidence>
<dbReference type="InterPro" id="IPR050807">
    <property type="entry name" value="TransReg_Diox_bact_type"/>
</dbReference>
<protein>
    <submittedName>
        <fullName evidence="3">Helix-turn-helix transcriptional regulator</fullName>
    </submittedName>
</protein>
<accession>A0ABT6TP47</accession>
<feature type="domain" description="HTH cro/C1-type" evidence="2">
    <location>
        <begin position="12"/>
        <end position="66"/>
    </location>
</feature>
<dbReference type="Pfam" id="PF01381">
    <property type="entry name" value="HTH_3"/>
    <property type="match status" value="1"/>
</dbReference>
<dbReference type="Proteomes" id="UP001161691">
    <property type="component" value="Unassembled WGS sequence"/>
</dbReference>
<keyword evidence="1" id="KW-0238">DNA-binding</keyword>
<dbReference type="InterPro" id="IPR010982">
    <property type="entry name" value="Lambda_DNA-bd_dom_sf"/>
</dbReference>
<reference evidence="3" key="1">
    <citation type="submission" date="2023-04" db="EMBL/GenBank/DDBJ databases">
        <title>Comparative genomic analysis of Cohnella hashimotonis sp. nov., isolated from the International Space Station.</title>
        <authorList>
            <person name="Venkateswaran K."/>
            <person name="Simpson A."/>
        </authorList>
    </citation>
    <scope>NUCLEOTIDE SEQUENCE</scope>
    <source>
        <strain evidence="3">F6_2S_P_1</strain>
    </source>
</reference>
<dbReference type="SUPFAM" id="SSF47413">
    <property type="entry name" value="lambda repressor-like DNA-binding domains"/>
    <property type="match status" value="1"/>
</dbReference>
<gene>
    <name evidence="3" type="ORF">KB449_24180</name>
</gene>
<evidence type="ECO:0000313" key="3">
    <source>
        <dbReference type="EMBL" id="MDI4648070.1"/>
    </source>
</evidence>